<feature type="transmembrane region" description="Helical" evidence="1">
    <location>
        <begin position="258"/>
        <end position="286"/>
    </location>
</feature>
<dbReference type="PANTHER" id="PTHR43861">
    <property type="entry name" value="TRANS-ACONITATE 2-METHYLTRANSFERASE-RELATED"/>
    <property type="match status" value="1"/>
</dbReference>
<keyword evidence="2" id="KW-0830">Ubiquinone</keyword>
<dbReference type="InterPro" id="IPR029063">
    <property type="entry name" value="SAM-dependent_MTases_sf"/>
</dbReference>
<dbReference type="GO" id="GO:0032259">
    <property type="term" value="P:methylation"/>
    <property type="evidence" value="ECO:0007669"/>
    <property type="project" value="UniProtKB-KW"/>
</dbReference>
<dbReference type="EMBL" id="LCIR01000001">
    <property type="protein sequence ID" value="KKT60425.1"/>
    <property type="molecule type" value="Genomic_DNA"/>
</dbReference>
<dbReference type="CDD" id="cd02440">
    <property type="entry name" value="AdoMet_MTases"/>
    <property type="match status" value="1"/>
</dbReference>
<feature type="transmembrane region" description="Helical" evidence="1">
    <location>
        <begin position="50"/>
        <end position="72"/>
    </location>
</feature>
<dbReference type="Proteomes" id="UP000034087">
    <property type="component" value="Unassembled WGS sequence"/>
</dbReference>
<name>A0A0G1IMP8_9BACT</name>
<keyword evidence="1" id="KW-1133">Transmembrane helix</keyword>
<keyword evidence="2" id="KW-0489">Methyltransferase</keyword>
<evidence type="ECO:0000256" key="1">
    <source>
        <dbReference type="SAM" id="Phobius"/>
    </source>
</evidence>
<evidence type="ECO:0000313" key="3">
    <source>
        <dbReference type="Proteomes" id="UP000034087"/>
    </source>
</evidence>
<dbReference type="PANTHER" id="PTHR43861:SF6">
    <property type="entry name" value="METHYLTRANSFERASE TYPE 11"/>
    <property type="match status" value="1"/>
</dbReference>
<reference evidence="2 3" key="1">
    <citation type="journal article" date="2015" name="Nature">
        <title>rRNA introns, odd ribosomes, and small enigmatic genomes across a large radiation of phyla.</title>
        <authorList>
            <person name="Brown C.T."/>
            <person name="Hug L.A."/>
            <person name="Thomas B.C."/>
            <person name="Sharon I."/>
            <person name="Castelle C.J."/>
            <person name="Singh A."/>
            <person name="Wilkins M.J."/>
            <person name="Williams K.H."/>
            <person name="Banfield J.F."/>
        </authorList>
    </citation>
    <scope>NUCLEOTIDE SEQUENCE [LARGE SCALE GENOMIC DNA]</scope>
</reference>
<dbReference type="GO" id="GO:0008168">
    <property type="term" value="F:methyltransferase activity"/>
    <property type="evidence" value="ECO:0007669"/>
    <property type="project" value="UniProtKB-KW"/>
</dbReference>
<keyword evidence="2" id="KW-0808">Transferase</keyword>
<keyword evidence="1" id="KW-0472">Membrane</keyword>
<protein>
    <submittedName>
        <fullName evidence="2">Methylase involved in ubiquinone/menaquinone biosynthesis</fullName>
    </submittedName>
</protein>
<dbReference type="Pfam" id="PF13489">
    <property type="entry name" value="Methyltransf_23"/>
    <property type="match status" value="1"/>
</dbReference>
<gene>
    <name evidence="2" type="ORF">UW53_C0001G0075</name>
</gene>
<comment type="caution">
    <text evidence="2">The sequence shown here is derived from an EMBL/GenBank/DDBJ whole genome shotgun (WGS) entry which is preliminary data.</text>
</comment>
<dbReference type="Gene3D" id="3.40.50.150">
    <property type="entry name" value="Vaccinia Virus protein VP39"/>
    <property type="match status" value="1"/>
</dbReference>
<accession>A0A0G1IMP8</accession>
<evidence type="ECO:0000313" key="2">
    <source>
        <dbReference type="EMBL" id="KKT60425.1"/>
    </source>
</evidence>
<dbReference type="SUPFAM" id="SSF53335">
    <property type="entry name" value="S-adenosyl-L-methionine-dependent methyltransferases"/>
    <property type="match status" value="1"/>
</dbReference>
<proteinExistence type="predicted"/>
<keyword evidence="1" id="KW-0812">Transmembrane</keyword>
<sequence>MTCSMCGDRAEKYFPAKHLEHFFHCQNCGGYFNAETSYPKYEETYFAERAAPAFLGSAIGKIFLIFPFLYALKIKKLISKNSWILDYGCGGGKMVSYLRKRGFCVDGFDPSPSAVFLAQKNNLPVYGAIPDKKYGLITFWHSLEHTNQPLRDFEACKKYLAKNAKVLIAIPNGDSIEAAIARSRWFCYDWPYHRVHFTPESLSMMLRRAGFRVVSIDYFNPGYSIPSLAQTFLNFFMPKNALYSLVANRRAEEGGTKLILLGILSVFLIVLFSPLLAVVFFISILLKRPGTIILIAELV</sequence>
<dbReference type="AlphaFoldDB" id="A0A0G1IMP8"/>
<organism evidence="2 3">
    <name type="scientific">Candidatus Giovannonibacteria bacterium GW2011_GWA1_44_25</name>
    <dbReference type="NCBI Taxonomy" id="1618645"/>
    <lineage>
        <taxon>Bacteria</taxon>
        <taxon>Candidatus Giovannoniibacteriota</taxon>
    </lineage>
</organism>